<dbReference type="InterPro" id="IPR006016">
    <property type="entry name" value="UspA"/>
</dbReference>
<dbReference type="EnsemblMetazoa" id="G30711.1">
    <property type="protein sequence ID" value="G30711.1:cds"/>
    <property type="gene ID" value="G30711"/>
</dbReference>
<dbReference type="HOGENOM" id="CLU_049301_9_2_1"/>
<dbReference type="PRINTS" id="PR01438">
    <property type="entry name" value="UNVRSLSTRESS"/>
</dbReference>
<evidence type="ECO:0000313" key="4">
    <source>
        <dbReference type="Proteomes" id="UP000005408"/>
    </source>
</evidence>
<reference evidence="3" key="2">
    <citation type="submission" date="2022-08" db="UniProtKB">
        <authorList>
            <consortium name="EnsemblMetazoa"/>
        </authorList>
    </citation>
    <scope>IDENTIFICATION</scope>
    <source>
        <strain evidence="3">05x7-T-G4-1.051#20</strain>
    </source>
</reference>
<dbReference type="OrthoDB" id="843225at2759"/>
<sequence>METKERKVMIAMDGSVHAEFAFDWYLNSFRSPQDLVLLMHCIERHDKFHAALGSADVKMVCEILAQEEKEEANLKKQLEKKLIVNKLTGTVKTGVGNPGEMVISTAKKEHADVIICGCRGLGKLRRTFTGTVSDYIVHHSHVPVVVCRHPSHKDEIQHQK</sequence>
<evidence type="ECO:0000259" key="1">
    <source>
        <dbReference type="Pfam" id="PF00582"/>
    </source>
</evidence>
<dbReference type="Pfam" id="PF00582">
    <property type="entry name" value="Usp"/>
    <property type="match status" value="1"/>
</dbReference>
<dbReference type="Gene3D" id="3.40.50.620">
    <property type="entry name" value="HUPs"/>
    <property type="match status" value="1"/>
</dbReference>
<accession>K1R9K2</accession>
<dbReference type="SUPFAM" id="SSF52402">
    <property type="entry name" value="Adenine nucleotide alpha hydrolases-like"/>
    <property type="match status" value="1"/>
</dbReference>
<dbReference type="AlphaFoldDB" id="K1R9K2"/>
<dbReference type="PANTHER" id="PTHR46989">
    <property type="entry name" value="USP DOMAIN-CONTAINING PROTEIN"/>
    <property type="match status" value="1"/>
</dbReference>
<keyword evidence="4" id="KW-1185">Reference proteome</keyword>
<gene>
    <name evidence="2" type="ORF">CGI_10014683</name>
</gene>
<dbReference type="EMBL" id="JH816276">
    <property type="protein sequence ID" value="EKC30661.1"/>
    <property type="molecule type" value="Genomic_DNA"/>
</dbReference>
<proteinExistence type="predicted"/>
<dbReference type="OMA" id="RALDICS"/>
<name>K1R9K2_MAGGI</name>
<dbReference type="PANTHER" id="PTHR46989:SF3">
    <property type="entry name" value="USPA DOMAIN-CONTAINING PROTEIN"/>
    <property type="match status" value="1"/>
</dbReference>
<dbReference type="Proteomes" id="UP000005408">
    <property type="component" value="Unassembled WGS sequence"/>
</dbReference>
<evidence type="ECO:0000313" key="3">
    <source>
        <dbReference type="EnsemblMetazoa" id="G30711.1:cds"/>
    </source>
</evidence>
<dbReference type="InterPro" id="IPR006015">
    <property type="entry name" value="Universal_stress_UspA"/>
</dbReference>
<organism evidence="2">
    <name type="scientific">Magallana gigas</name>
    <name type="common">Pacific oyster</name>
    <name type="synonym">Crassostrea gigas</name>
    <dbReference type="NCBI Taxonomy" id="29159"/>
    <lineage>
        <taxon>Eukaryota</taxon>
        <taxon>Metazoa</taxon>
        <taxon>Spiralia</taxon>
        <taxon>Lophotrochozoa</taxon>
        <taxon>Mollusca</taxon>
        <taxon>Bivalvia</taxon>
        <taxon>Autobranchia</taxon>
        <taxon>Pteriomorphia</taxon>
        <taxon>Ostreida</taxon>
        <taxon>Ostreoidea</taxon>
        <taxon>Ostreidae</taxon>
        <taxon>Magallana</taxon>
    </lineage>
</organism>
<dbReference type="InterPro" id="IPR014729">
    <property type="entry name" value="Rossmann-like_a/b/a_fold"/>
</dbReference>
<protein>
    <recommendedName>
        <fullName evidence="1">UspA domain-containing protein</fullName>
    </recommendedName>
</protein>
<feature type="domain" description="UspA" evidence="1">
    <location>
        <begin position="6"/>
        <end position="148"/>
    </location>
</feature>
<dbReference type="CDD" id="cd23659">
    <property type="entry name" value="USP_At3g01520-like"/>
    <property type="match status" value="1"/>
</dbReference>
<reference evidence="2" key="1">
    <citation type="journal article" date="2012" name="Nature">
        <title>The oyster genome reveals stress adaptation and complexity of shell formation.</title>
        <authorList>
            <person name="Zhang G."/>
            <person name="Fang X."/>
            <person name="Guo X."/>
            <person name="Li L."/>
            <person name="Luo R."/>
            <person name="Xu F."/>
            <person name="Yang P."/>
            <person name="Zhang L."/>
            <person name="Wang X."/>
            <person name="Qi H."/>
            <person name="Xiong Z."/>
            <person name="Que H."/>
            <person name="Xie Y."/>
            <person name="Holland P.W."/>
            <person name="Paps J."/>
            <person name="Zhu Y."/>
            <person name="Wu F."/>
            <person name="Chen Y."/>
            <person name="Wang J."/>
            <person name="Peng C."/>
            <person name="Meng J."/>
            <person name="Yang L."/>
            <person name="Liu J."/>
            <person name="Wen B."/>
            <person name="Zhang N."/>
            <person name="Huang Z."/>
            <person name="Zhu Q."/>
            <person name="Feng Y."/>
            <person name="Mount A."/>
            <person name="Hedgecock D."/>
            <person name="Xu Z."/>
            <person name="Liu Y."/>
            <person name="Domazet-Loso T."/>
            <person name="Du Y."/>
            <person name="Sun X."/>
            <person name="Zhang S."/>
            <person name="Liu B."/>
            <person name="Cheng P."/>
            <person name="Jiang X."/>
            <person name="Li J."/>
            <person name="Fan D."/>
            <person name="Wang W."/>
            <person name="Fu W."/>
            <person name="Wang T."/>
            <person name="Wang B."/>
            <person name="Zhang J."/>
            <person name="Peng Z."/>
            <person name="Li Y."/>
            <person name="Li N."/>
            <person name="Wang J."/>
            <person name="Chen M."/>
            <person name="He Y."/>
            <person name="Tan F."/>
            <person name="Song X."/>
            <person name="Zheng Q."/>
            <person name="Huang R."/>
            <person name="Yang H."/>
            <person name="Du X."/>
            <person name="Chen L."/>
            <person name="Yang M."/>
            <person name="Gaffney P.M."/>
            <person name="Wang S."/>
            <person name="Luo L."/>
            <person name="She Z."/>
            <person name="Ming Y."/>
            <person name="Huang W."/>
            <person name="Zhang S."/>
            <person name="Huang B."/>
            <person name="Zhang Y."/>
            <person name="Qu T."/>
            <person name="Ni P."/>
            <person name="Miao G."/>
            <person name="Wang J."/>
            <person name="Wang Q."/>
            <person name="Steinberg C.E."/>
            <person name="Wang H."/>
            <person name="Li N."/>
            <person name="Qian L."/>
            <person name="Zhang G."/>
            <person name="Li Y."/>
            <person name="Yang H."/>
            <person name="Liu X."/>
            <person name="Wang J."/>
            <person name="Yin Y."/>
            <person name="Wang J."/>
        </authorList>
    </citation>
    <scope>NUCLEOTIDE SEQUENCE [LARGE SCALE GENOMIC DNA]</scope>
    <source>
        <strain evidence="2">05x7-T-G4-1.051#20</strain>
    </source>
</reference>
<evidence type="ECO:0000313" key="2">
    <source>
        <dbReference type="EMBL" id="EKC30661.1"/>
    </source>
</evidence>
<dbReference type="KEGG" id="crg:105327435"/>